<keyword evidence="3" id="KW-0342">GTP-binding</keyword>
<keyword evidence="6" id="KW-1185">Reference proteome</keyword>
<comment type="caution">
    <text evidence="5">The sequence shown here is derived from an EMBL/GenBank/DDBJ whole genome shotgun (WGS) entry which is preliminary data.</text>
</comment>
<dbReference type="Gene3D" id="3.40.50.300">
    <property type="entry name" value="P-loop containing nucleotide triphosphate hydrolases"/>
    <property type="match status" value="2"/>
</dbReference>
<dbReference type="InterPro" id="IPR045058">
    <property type="entry name" value="GIMA/IAN/Toc"/>
</dbReference>
<reference evidence="5" key="1">
    <citation type="journal article" date="2023" name="PLoS Negl. Trop. Dis.">
        <title>A genome sequence for Biomphalaria pfeifferi, the major vector snail for the human-infecting parasite Schistosoma mansoni.</title>
        <authorList>
            <person name="Bu L."/>
            <person name="Lu L."/>
            <person name="Laidemitt M.R."/>
            <person name="Zhang S.M."/>
            <person name="Mutuku M."/>
            <person name="Mkoji G."/>
            <person name="Steinauer M."/>
            <person name="Loker E.S."/>
        </authorList>
    </citation>
    <scope>NUCLEOTIDE SEQUENCE</scope>
    <source>
        <strain evidence="5">KasaAsao</strain>
    </source>
</reference>
<keyword evidence="2" id="KW-0547">Nucleotide-binding</keyword>
<dbReference type="Pfam" id="PF04548">
    <property type="entry name" value="AIG1"/>
    <property type="match status" value="2"/>
</dbReference>
<organism evidence="5 6">
    <name type="scientific">Biomphalaria pfeifferi</name>
    <name type="common">Bloodfluke planorb</name>
    <name type="synonym">Freshwater snail</name>
    <dbReference type="NCBI Taxonomy" id="112525"/>
    <lineage>
        <taxon>Eukaryota</taxon>
        <taxon>Metazoa</taxon>
        <taxon>Spiralia</taxon>
        <taxon>Lophotrochozoa</taxon>
        <taxon>Mollusca</taxon>
        <taxon>Gastropoda</taxon>
        <taxon>Heterobranchia</taxon>
        <taxon>Euthyneura</taxon>
        <taxon>Panpulmonata</taxon>
        <taxon>Hygrophila</taxon>
        <taxon>Lymnaeoidea</taxon>
        <taxon>Planorbidae</taxon>
        <taxon>Biomphalaria</taxon>
    </lineage>
</organism>
<proteinExistence type="inferred from homology"/>
<dbReference type="PANTHER" id="PTHR10903">
    <property type="entry name" value="GTPASE, IMAP FAMILY MEMBER-RELATED"/>
    <property type="match status" value="1"/>
</dbReference>
<feature type="domain" description="AIG1-type G" evidence="4">
    <location>
        <begin position="73"/>
        <end position="154"/>
    </location>
</feature>
<dbReference type="PANTHER" id="PTHR10903:SF184">
    <property type="entry name" value="GTP-BINDING PROTEIN A"/>
    <property type="match status" value="1"/>
</dbReference>
<reference evidence="5" key="2">
    <citation type="submission" date="2023-04" db="EMBL/GenBank/DDBJ databases">
        <authorList>
            <person name="Bu L."/>
            <person name="Lu L."/>
            <person name="Laidemitt M.R."/>
            <person name="Zhang S.M."/>
            <person name="Mutuku M."/>
            <person name="Mkoji G."/>
            <person name="Steinauer M."/>
            <person name="Loker E.S."/>
        </authorList>
    </citation>
    <scope>NUCLEOTIDE SEQUENCE</scope>
    <source>
        <strain evidence="5">KasaAsao</strain>
        <tissue evidence="5">Whole Snail</tissue>
    </source>
</reference>
<evidence type="ECO:0000313" key="5">
    <source>
        <dbReference type="EMBL" id="KAK0041241.1"/>
    </source>
</evidence>
<dbReference type="AlphaFoldDB" id="A0AAD8EW37"/>
<gene>
    <name evidence="5" type="ORF">Bpfe_029334</name>
</gene>
<dbReference type="SUPFAM" id="SSF52540">
    <property type="entry name" value="P-loop containing nucleoside triphosphate hydrolases"/>
    <property type="match status" value="1"/>
</dbReference>
<evidence type="ECO:0000256" key="1">
    <source>
        <dbReference type="ARBA" id="ARBA00008535"/>
    </source>
</evidence>
<dbReference type="InterPro" id="IPR027417">
    <property type="entry name" value="P-loop_NTPase"/>
</dbReference>
<name>A0AAD8EW37_BIOPF</name>
<evidence type="ECO:0000256" key="2">
    <source>
        <dbReference type="ARBA" id="ARBA00022741"/>
    </source>
</evidence>
<evidence type="ECO:0000313" key="6">
    <source>
        <dbReference type="Proteomes" id="UP001233172"/>
    </source>
</evidence>
<evidence type="ECO:0000259" key="4">
    <source>
        <dbReference type="Pfam" id="PF04548"/>
    </source>
</evidence>
<accession>A0AAD8EW37</accession>
<dbReference type="GO" id="GO:0005525">
    <property type="term" value="F:GTP binding"/>
    <property type="evidence" value="ECO:0007669"/>
    <property type="project" value="UniProtKB-KW"/>
</dbReference>
<evidence type="ECO:0000256" key="3">
    <source>
        <dbReference type="ARBA" id="ARBA00023134"/>
    </source>
</evidence>
<sequence>MSSNIDTDFLLIGKLSQGRSATENSILRNESFKSSSAMADVTANLDFDYAFVEGRLIKVVDTPGLRDLNCSSVIRFGTRVTEEELNNIVSLLKAEFGEKFAKEFCIIAMTCGDLFQQEYGKENVSFQQWCQQQTGAFKQLLEECSGRIVLFDNVVEWIPFQKTPATPIAT</sequence>
<dbReference type="InterPro" id="IPR006703">
    <property type="entry name" value="G_AIG1"/>
</dbReference>
<dbReference type="Proteomes" id="UP001233172">
    <property type="component" value="Unassembled WGS sequence"/>
</dbReference>
<comment type="similarity">
    <text evidence="1">Belongs to the TRAFAC class TrmE-Era-EngA-EngB-Septin-like GTPase superfamily. AIG1/Toc34/Toc159-like paraseptin GTPase family. IAN subfamily.</text>
</comment>
<feature type="domain" description="AIG1-type G" evidence="4">
    <location>
        <begin position="9"/>
        <end position="69"/>
    </location>
</feature>
<protein>
    <submittedName>
        <fullName evidence="5">GTPase IMAP family member</fullName>
    </submittedName>
</protein>
<dbReference type="EMBL" id="JASAOG010000282">
    <property type="protein sequence ID" value="KAK0041241.1"/>
    <property type="molecule type" value="Genomic_DNA"/>
</dbReference>